<dbReference type="PANTHER" id="PTHR11352:SF0">
    <property type="entry name" value="PROLIFERATING CELL NUCLEAR ANTIGEN"/>
    <property type="match status" value="1"/>
</dbReference>
<dbReference type="GO" id="GO:0003677">
    <property type="term" value="F:DNA binding"/>
    <property type="evidence" value="ECO:0007669"/>
    <property type="project" value="UniProtKB-KW"/>
</dbReference>
<dbReference type="InterPro" id="IPR000730">
    <property type="entry name" value="Pr_cel_nuc_antig"/>
</dbReference>
<dbReference type="PANTHER" id="PTHR11352">
    <property type="entry name" value="PROLIFERATING CELL NUCLEAR ANTIGEN"/>
    <property type="match status" value="1"/>
</dbReference>
<feature type="domain" description="Proliferating cell nuclear antigen PCNA N-terminal" evidence="3">
    <location>
        <begin position="1"/>
        <end position="124"/>
    </location>
</feature>
<dbReference type="AlphaFoldDB" id="A0A409YAW9"/>
<keyword evidence="2" id="KW-1133">Transmembrane helix</keyword>
<comment type="caution">
    <text evidence="4">The sequence shown here is derived from an EMBL/GenBank/DDBJ whole genome shotgun (WGS) entry which is preliminary data.</text>
</comment>
<evidence type="ECO:0000313" key="4">
    <source>
        <dbReference type="EMBL" id="PPR00147.1"/>
    </source>
</evidence>
<reference evidence="4 5" key="1">
    <citation type="journal article" date="2018" name="Evol. Lett.">
        <title>Horizontal gene cluster transfer increased hallucinogenic mushroom diversity.</title>
        <authorList>
            <person name="Reynolds H.T."/>
            <person name="Vijayakumar V."/>
            <person name="Gluck-Thaler E."/>
            <person name="Korotkin H.B."/>
            <person name="Matheny P.B."/>
            <person name="Slot J.C."/>
        </authorList>
    </citation>
    <scope>NUCLEOTIDE SEQUENCE [LARGE SCALE GENOMIC DNA]</scope>
    <source>
        <strain evidence="4 5">2629</strain>
    </source>
</reference>
<dbReference type="GO" id="GO:0019985">
    <property type="term" value="P:translesion synthesis"/>
    <property type="evidence" value="ECO:0007669"/>
    <property type="project" value="TreeGrafter"/>
</dbReference>
<dbReference type="Pfam" id="PF00705">
    <property type="entry name" value="PCNA_N"/>
    <property type="match status" value="1"/>
</dbReference>
<dbReference type="GO" id="GO:0043626">
    <property type="term" value="C:PCNA complex"/>
    <property type="evidence" value="ECO:0007669"/>
    <property type="project" value="TreeGrafter"/>
</dbReference>
<dbReference type="GO" id="GO:0030337">
    <property type="term" value="F:DNA polymerase processivity factor activity"/>
    <property type="evidence" value="ECO:0007669"/>
    <property type="project" value="InterPro"/>
</dbReference>
<dbReference type="Gene3D" id="3.70.10.10">
    <property type="match status" value="1"/>
</dbReference>
<dbReference type="EMBL" id="NHTK01001330">
    <property type="protein sequence ID" value="PPR00147.1"/>
    <property type="molecule type" value="Genomic_DNA"/>
</dbReference>
<dbReference type="GO" id="GO:0006272">
    <property type="term" value="P:leading strand elongation"/>
    <property type="evidence" value="ECO:0007669"/>
    <property type="project" value="TreeGrafter"/>
</dbReference>
<dbReference type="STRING" id="181874.A0A409YAW9"/>
<sequence length="335" mass="37946">MFTVTLVEPTFLKVILRSISGVSNEASFYFDEKGLSIEPLLNKPTSTVVYAAHLSRSWFREFQCIERTLFGVNIEHLIDTLHFAKDGDECVLNRDCCNLTVAIRSKDSRALIDCVATYSLKVQPMASCPSSIPGRNVYTTHVTMPSSLFWRAIDSHSKSSAAIRIEITNKDVGFLNVNEKEIGGCVLFKANLYLERLGQPQRVRYNRLSLSPEEDLQLGDGIIIRQEPLGHSSHVLQLKQLQSIREIAPVDPKLHLMMENSKGNECHEQWLLMSYELGTSYVRFYIKQLPCAARKKAPTTYLTRFRPFTGTIVSIPATILITVLLGLLVIFYWLK</sequence>
<evidence type="ECO:0000256" key="1">
    <source>
        <dbReference type="ARBA" id="ARBA00023125"/>
    </source>
</evidence>
<keyword evidence="5" id="KW-1185">Reference proteome</keyword>
<dbReference type="GO" id="GO:0006298">
    <property type="term" value="P:mismatch repair"/>
    <property type="evidence" value="ECO:0007669"/>
    <property type="project" value="TreeGrafter"/>
</dbReference>
<gene>
    <name evidence="4" type="ORF">CVT24_008954</name>
</gene>
<name>A0A409YAW9_9AGAR</name>
<accession>A0A409YAW9</accession>
<dbReference type="InParanoid" id="A0A409YAW9"/>
<protein>
    <recommendedName>
        <fullName evidence="3">Proliferating cell nuclear antigen PCNA N-terminal domain-containing protein</fullName>
    </recommendedName>
</protein>
<keyword evidence="2" id="KW-0472">Membrane</keyword>
<evidence type="ECO:0000313" key="5">
    <source>
        <dbReference type="Proteomes" id="UP000284842"/>
    </source>
</evidence>
<evidence type="ECO:0000256" key="2">
    <source>
        <dbReference type="SAM" id="Phobius"/>
    </source>
</evidence>
<evidence type="ECO:0000259" key="3">
    <source>
        <dbReference type="Pfam" id="PF00705"/>
    </source>
</evidence>
<dbReference type="SUPFAM" id="SSF55979">
    <property type="entry name" value="DNA clamp"/>
    <property type="match status" value="1"/>
</dbReference>
<dbReference type="GO" id="GO:0006275">
    <property type="term" value="P:regulation of DNA replication"/>
    <property type="evidence" value="ECO:0007669"/>
    <property type="project" value="InterPro"/>
</dbReference>
<dbReference type="InterPro" id="IPR022648">
    <property type="entry name" value="Pr_cel_nuc_antig_N"/>
</dbReference>
<keyword evidence="2" id="KW-0812">Transmembrane</keyword>
<feature type="transmembrane region" description="Helical" evidence="2">
    <location>
        <begin position="312"/>
        <end position="334"/>
    </location>
</feature>
<organism evidence="4 5">
    <name type="scientific">Panaeolus cyanescens</name>
    <dbReference type="NCBI Taxonomy" id="181874"/>
    <lineage>
        <taxon>Eukaryota</taxon>
        <taxon>Fungi</taxon>
        <taxon>Dikarya</taxon>
        <taxon>Basidiomycota</taxon>
        <taxon>Agaricomycotina</taxon>
        <taxon>Agaricomycetes</taxon>
        <taxon>Agaricomycetidae</taxon>
        <taxon>Agaricales</taxon>
        <taxon>Agaricineae</taxon>
        <taxon>Galeropsidaceae</taxon>
        <taxon>Panaeolus</taxon>
    </lineage>
</organism>
<proteinExistence type="predicted"/>
<keyword evidence="1" id="KW-0238">DNA-binding</keyword>
<dbReference type="InterPro" id="IPR046938">
    <property type="entry name" value="DNA_clamp_sf"/>
</dbReference>
<dbReference type="Proteomes" id="UP000284842">
    <property type="component" value="Unassembled WGS sequence"/>
</dbReference>